<name>A0ABW2QH44_9BURK</name>
<protein>
    <submittedName>
        <fullName evidence="5">Crp/Fnr family transcriptional regulator</fullName>
    </submittedName>
</protein>
<dbReference type="Gene3D" id="2.60.120.10">
    <property type="entry name" value="Jelly Rolls"/>
    <property type="match status" value="1"/>
</dbReference>
<proteinExistence type="predicted"/>
<evidence type="ECO:0000256" key="1">
    <source>
        <dbReference type="ARBA" id="ARBA00023015"/>
    </source>
</evidence>
<keyword evidence="1" id="KW-0805">Transcription regulation</keyword>
<evidence type="ECO:0000313" key="5">
    <source>
        <dbReference type="EMBL" id="MFC7408769.1"/>
    </source>
</evidence>
<sequence>MKASINHTLANRILKQLEPHDRQGLLAQAELVELSASTVLGEGGTLQSHAYFPTTCMISLVAPTLDGKRLNLGLTGPEGLYGGGCALGIFVSACGAVVSAAGMAWKIEATRLARHGRDHPHLVWLVSHYLYAELRQLGLQSVCNHFHPLQQRLARCLLMCQDRMRSRDLWLTHEHLAHMLGARRAGVTEAAGWLQQQGLIHYNRGHIVIADRPALLQASCSCYQQSRAIYNQALGHAS</sequence>
<dbReference type="Proteomes" id="UP001596501">
    <property type="component" value="Unassembled WGS sequence"/>
</dbReference>
<gene>
    <name evidence="5" type="ORF">ACFQPB_07845</name>
</gene>
<dbReference type="InterPro" id="IPR012318">
    <property type="entry name" value="HTH_CRP"/>
</dbReference>
<keyword evidence="3" id="KW-0804">Transcription</keyword>
<keyword evidence="2" id="KW-0238">DNA-binding</keyword>
<reference evidence="6" key="1">
    <citation type="journal article" date="2019" name="Int. J. Syst. Evol. Microbiol.">
        <title>The Global Catalogue of Microorganisms (GCM) 10K type strain sequencing project: providing services to taxonomists for standard genome sequencing and annotation.</title>
        <authorList>
            <consortium name="The Broad Institute Genomics Platform"/>
            <consortium name="The Broad Institute Genome Sequencing Center for Infectious Disease"/>
            <person name="Wu L."/>
            <person name="Ma J."/>
        </authorList>
    </citation>
    <scope>NUCLEOTIDE SEQUENCE [LARGE SCALE GENOMIC DNA]</scope>
    <source>
        <strain evidence="6">CGMCC 1.12371</strain>
    </source>
</reference>
<evidence type="ECO:0000313" key="6">
    <source>
        <dbReference type="Proteomes" id="UP001596501"/>
    </source>
</evidence>
<organism evidence="5 6">
    <name type="scientific">Hydrogenophaga atypica</name>
    <dbReference type="NCBI Taxonomy" id="249409"/>
    <lineage>
        <taxon>Bacteria</taxon>
        <taxon>Pseudomonadati</taxon>
        <taxon>Pseudomonadota</taxon>
        <taxon>Betaproteobacteria</taxon>
        <taxon>Burkholderiales</taxon>
        <taxon>Comamonadaceae</taxon>
        <taxon>Hydrogenophaga</taxon>
    </lineage>
</organism>
<evidence type="ECO:0000259" key="4">
    <source>
        <dbReference type="Pfam" id="PF13545"/>
    </source>
</evidence>
<accession>A0ABW2QH44</accession>
<dbReference type="RefSeq" id="WP_382221538.1">
    <property type="nucleotide sequence ID" value="NZ_JBHTCA010000004.1"/>
</dbReference>
<dbReference type="InterPro" id="IPR036390">
    <property type="entry name" value="WH_DNA-bd_sf"/>
</dbReference>
<dbReference type="SUPFAM" id="SSF46785">
    <property type="entry name" value="Winged helix' DNA-binding domain"/>
    <property type="match status" value="1"/>
</dbReference>
<dbReference type="SUPFAM" id="SSF51206">
    <property type="entry name" value="cAMP-binding domain-like"/>
    <property type="match status" value="1"/>
</dbReference>
<dbReference type="Pfam" id="PF13545">
    <property type="entry name" value="HTH_Crp_2"/>
    <property type="match status" value="1"/>
</dbReference>
<dbReference type="InterPro" id="IPR018490">
    <property type="entry name" value="cNMP-bd_dom_sf"/>
</dbReference>
<keyword evidence="6" id="KW-1185">Reference proteome</keyword>
<comment type="caution">
    <text evidence="5">The sequence shown here is derived from an EMBL/GenBank/DDBJ whole genome shotgun (WGS) entry which is preliminary data.</text>
</comment>
<feature type="domain" description="HTH crp-type" evidence="4">
    <location>
        <begin position="151"/>
        <end position="217"/>
    </location>
</feature>
<dbReference type="EMBL" id="JBHTCA010000004">
    <property type="protein sequence ID" value="MFC7408769.1"/>
    <property type="molecule type" value="Genomic_DNA"/>
</dbReference>
<evidence type="ECO:0000256" key="3">
    <source>
        <dbReference type="ARBA" id="ARBA00023163"/>
    </source>
</evidence>
<dbReference type="InterPro" id="IPR014710">
    <property type="entry name" value="RmlC-like_jellyroll"/>
</dbReference>
<evidence type="ECO:0000256" key="2">
    <source>
        <dbReference type="ARBA" id="ARBA00023125"/>
    </source>
</evidence>